<dbReference type="Pfam" id="PF13041">
    <property type="entry name" value="PPR_2"/>
    <property type="match status" value="1"/>
</dbReference>
<gene>
    <name evidence="5" type="ORF">PGLA1383_LOCUS40900</name>
</gene>
<dbReference type="InterPro" id="IPR011990">
    <property type="entry name" value="TPR-like_helical_dom_sf"/>
</dbReference>
<evidence type="ECO:0000256" key="2">
    <source>
        <dbReference type="PROSITE-ProRule" id="PRU00708"/>
    </source>
</evidence>
<dbReference type="PROSITE" id="PS50828">
    <property type="entry name" value="SMR"/>
    <property type="match status" value="1"/>
</dbReference>
<sequence length="745" mass="79594">MRPPPPPPWLAPAKRLRLEVRPAAPLQPRSPQSDAQRAEDNCAAVPGRTELLPTEASRSKHRPAKDGAKASSSRFDQGDKLRWKLLSQLKEGFPTTEATLEAINKLHTQKLLVGVRDYTAVISALGRCGQWQKAAVLYEELAASAEASQAPDEICHAATVSACERASQWTCALDLLRARRSLGFNSGIAAYGAAISACGKSQQWEHAVACLSALREQGVVPNATCFGIAVSACGRGSQPGIALALLKQAHSVGVEPGLLGYSAALSACARSQQWQPAMDLLAAMQDRQLEPDAVCLSSAFGALGAVGNWPLVLQLLREAQLRSARNAGQLTSGSDRGKHTKAHAGSLDVVAFNSALSAFERVSQWQRAVALLAELLPPKKPSQGVAGSIRPDLVSFNVAISAWGQGRHWVEALHTLAVAHGAQLKPDVVSFAAAISACERAGRWQPAVALLGSMRSRALRPNALCYGAALGAGDWRLALWLLREMQIDGLTPTTVCCNTAITACGREHQWQMGLRLFHDMIRLQVKPSVVSYNAAISSCEKGSDWQRSISLLHEARRAGLEPTVVSFGAAAAACRRGAEWRWALQVVEEMRQGHLEPDPECLRVVLLAMCEAGVGTEALGLLRSVAFEDGASDGVSGGLLRAWPSADGSGQKLLDLHELPVEVAMLAARAVFDDIARSGHGPDVDEELIIVVGRGKHSDRGEALLRPALLAMLRELGLQGRLAPGNSGRVLVPIQALRRLGHQRQ</sequence>
<feature type="region of interest" description="Disordered" evidence="3">
    <location>
        <begin position="1"/>
        <end position="75"/>
    </location>
</feature>
<dbReference type="AlphaFoldDB" id="A0A813GHV6"/>
<evidence type="ECO:0000313" key="5">
    <source>
        <dbReference type="EMBL" id="CAE8623661.1"/>
    </source>
</evidence>
<dbReference type="Pfam" id="PF13812">
    <property type="entry name" value="PPR_3"/>
    <property type="match status" value="2"/>
</dbReference>
<dbReference type="Gene3D" id="1.25.40.10">
    <property type="entry name" value="Tetratricopeptide repeat domain"/>
    <property type="match status" value="4"/>
</dbReference>
<dbReference type="PROSITE" id="PS51375">
    <property type="entry name" value="PPR"/>
    <property type="match status" value="4"/>
</dbReference>
<dbReference type="PANTHER" id="PTHR47447:SF28">
    <property type="entry name" value="PENTACOTRIPEPTIDE-REPEAT REGION OF PRORP DOMAIN-CONTAINING PROTEIN"/>
    <property type="match status" value="1"/>
</dbReference>
<organism evidence="5 6">
    <name type="scientific">Polarella glacialis</name>
    <name type="common">Dinoflagellate</name>
    <dbReference type="NCBI Taxonomy" id="89957"/>
    <lineage>
        <taxon>Eukaryota</taxon>
        <taxon>Sar</taxon>
        <taxon>Alveolata</taxon>
        <taxon>Dinophyceae</taxon>
        <taxon>Suessiales</taxon>
        <taxon>Suessiaceae</taxon>
        <taxon>Polarella</taxon>
    </lineage>
</organism>
<dbReference type="SMART" id="SM00463">
    <property type="entry name" value="SMR"/>
    <property type="match status" value="1"/>
</dbReference>
<dbReference type="InterPro" id="IPR036063">
    <property type="entry name" value="Smr_dom_sf"/>
</dbReference>
<dbReference type="Gene3D" id="3.30.1370.110">
    <property type="match status" value="1"/>
</dbReference>
<proteinExistence type="predicted"/>
<dbReference type="OrthoDB" id="481067at2759"/>
<feature type="repeat" description="PPR" evidence="2">
    <location>
        <begin position="187"/>
        <end position="221"/>
    </location>
</feature>
<dbReference type="InterPro" id="IPR002885">
    <property type="entry name" value="PPR_rpt"/>
</dbReference>
<dbReference type="Proteomes" id="UP000654075">
    <property type="component" value="Unassembled WGS sequence"/>
</dbReference>
<evidence type="ECO:0000256" key="3">
    <source>
        <dbReference type="SAM" id="MobiDB-lite"/>
    </source>
</evidence>
<dbReference type="EMBL" id="CAJNNV010028209">
    <property type="protein sequence ID" value="CAE8623661.1"/>
    <property type="molecule type" value="Genomic_DNA"/>
</dbReference>
<feature type="repeat" description="PPR" evidence="2">
    <location>
        <begin position="528"/>
        <end position="562"/>
    </location>
</feature>
<dbReference type="Pfam" id="PF01535">
    <property type="entry name" value="PPR"/>
    <property type="match status" value="2"/>
</dbReference>
<dbReference type="PANTHER" id="PTHR47447">
    <property type="entry name" value="OS03G0856100 PROTEIN"/>
    <property type="match status" value="1"/>
</dbReference>
<evidence type="ECO:0000259" key="4">
    <source>
        <dbReference type="PROSITE" id="PS50828"/>
    </source>
</evidence>
<keyword evidence="6" id="KW-1185">Reference proteome</keyword>
<feature type="repeat" description="PPR" evidence="2">
    <location>
        <begin position="427"/>
        <end position="461"/>
    </location>
</feature>
<feature type="compositionally biased region" description="Pro residues" evidence="3">
    <location>
        <begin position="1"/>
        <end position="10"/>
    </location>
</feature>
<evidence type="ECO:0000256" key="1">
    <source>
        <dbReference type="ARBA" id="ARBA00022737"/>
    </source>
</evidence>
<evidence type="ECO:0000313" key="6">
    <source>
        <dbReference type="Proteomes" id="UP000654075"/>
    </source>
</evidence>
<dbReference type="InterPro" id="IPR002625">
    <property type="entry name" value="Smr_dom"/>
</dbReference>
<name>A0A813GHV6_POLGL</name>
<accession>A0A813GHV6</accession>
<protein>
    <recommendedName>
        <fullName evidence="4">Smr domain-containing protein</fullName>
    </recommendedName>
</protein>
<reference evidence="5" key="1">
    <citation type="submission" date="2021-02" db="EMBL/GenBank/DDBJ databases">
        <authorList>
            <person name="Dougan E. K."/>
            <person name="Rhodes N."/>
            <person name="Thang M."/>
            <person name="Chan C."/>
        </authorList>
    </citation>
    <scope>NUCLEOTIDE SEQUENCE</scope>
</reference>
<keyword evidence="1" id="KW-0677">Repeat</keyword>
<feature type="domain" description="Smr" evidence="4">
    <location>
        <begin position="654"/>
        <end position="735"/>
    </location>
</feature>
<feature type="repeat" description="PPR" evidence="2">
    <location>
        <begin position="493"/>
        <end position="527"/>
    </location>
</feature>
<dbReference type="SUPFAM" id="SSF160443">
    <property type="entry name" value="SMR domain-like"/>
    <property type="match status" value="1"/>
</dbReference>
<comment type="caution">
    <text evidence="5">The sequence shown here is derived from an EMBL/GenBank/DDBJ whole genome shotgun (WGS) entry which is preliminary data.</text>
</comment>
<dbReference type="NCBIfam" id="TIGR00756">
    <property type="entry name" value="PPR"/>
    <property type="match status" value="3"/>
</dbReference>